<dbReference type="GO" id="GO:0005930">
    <property type="term" value="C:axoneme"/>
    <property type="evidence" value="ECO:0007669"/>
    <property type="project" value="UniProtKB-SubCell"/>
</dbReference>
<comment type="subcellular location">
    <subcellularLocation>
        <location evidence="1">Cytoplasm</location>
        <location evidence="1">Cytoskeleton</location>
        <location evidence="1">Cilium axoneme</location>
    </subcellularLocation>
</comment>
<accession>A0A8X6LZX8</accession>
<organism evidence="10 11">
    <name type="scientific">Trichonephila clavata</name>
    <name type="common">Joro spider</name>
    <name type="synonym">Nephila clavata</name>
    <dbReference type="NCBI Taxonomy" id="2740835"/>
    <lineage>
        <taxon>Eukaryota</taxon>
        <taxon>Metazoa</taxon>
        <taxon>Ecdysozoa</taxon>
        <taxon>Arthropoda</taxon>
        <taxon>Chelicerata</taxon>
        <taxon>Arachnida</taxon>
        <taxon>Araneae</taxon>
        <taxon>Araneomorphae</taxon>
        <taxon>Entelegynae</taxon>
        <taxon>Araneoidea</taxon>
        <taxon>Nephilidae</taxon>
        <taxon>Trichonephila</taxon>
    </lineage>
</organism>
<dbReference type="AlphaFoldDB" id="A0A8X6LZX8"/>
<reference evidence="10" key="1">
    <citation type="submission" date="2020-07" db="EMBL/GenBank/DDBJ databases">
        <title>Multicomponent nature underlies the extraordinary mechanical properties of spider dragline silk.</title>
        <authorList>
            <person name="Kono N."/>
            <person name="Nakamura H."/>
            <person name="Mori M."/>
            <person name="Yoshida Y."/>
            <person name="Ohtoshi R."/>
            <person name="Malay A.D."/>
            <person name="Moran D.A.P."/>
            <person name="Tomita M."/>
            <person name="Numata K."/>
            <person name="Arakawa K."/>
        </authorList>
    </citation>
    <scope>NUCLEOTIDE SEQUENCE</scope>
</reference>
<dbReference type="InterPro" id="IPR021897">
    <property type="entry name" value="FAP206"/>
</dbReference>
<evidence type="ECO:0000256" key="5">
    <source>
        <dbReference type="ARBA" id="ARBA00022794"/>
    </source>
</evidence>
<evidence type="ECO:0000256" key="8">
    <source>
        <dbReference type="ARBA" id="ARBA00023273"/>
    </source>
</evidence>
<dbReference type="GO" id="GO:0003356">
    <property type="term" value="P:regulation of cilium beat frequency"/>
    <property type="evidence" value="ECO:0007669"/>
    <property type="project" value="TreeGrafter"/>
</dbReference>
<evidence type="ECO:0000313" key="11">
    <source>
        <dbReference type="Proteomes" id="UP000887116"/>
    </source>
</evidence>
<proteinExistence type="inferred from homology"/>
<dbReference type="Pfam" id="PF12018">
    <property type="entry name" value="FAP206"/>
    <property type="match status" value="1"/>
</dbReference>
<evidence type="ECO:0000256" key="7">
    <source>
        <dbReference type="ARBA" id="ARBA00023212"/>
    </source>
</evidence>
<dbReference type="EMBL" id="BMAO01018822">
    <property type="protein sequence ID" value="GFR26214.1"/>
    <property type="molecule type" value="Genomic_DNA"/>
</dbReference>
<keyword evidence="4" id="KW-0963">Cytoplasm</keyword>
<keyword evidence="5" id="KW-0970">Cilium biogenesis/degradation</keyword>
<keyword evidence="11" id="KW-1185">Reference proteome</keyword>
<keyword evidence="6" id="KW-0969">Cilium</keyword>
<gene>
    <name evidence="10" type="primary">cfap206</name>
    <name evidence="10" type="ORF">TNCT_646551</name>
</gene>
<dbReference type="PANTHER" id="PTHR21442">
    <property type="entry name" value="CILIA- AND FLAGELLA-ASSOCIATED PROTEIN 206"/>
    <property type="match status" value="1"/>
</dbReference>
<comment type="function">
    <text evidence="9">Essential for sperm motility and is involved in the regulation of the beating frequency of motile cilia on the epithelial cells of the respiratory tract. Required for the establishment of radial spokes in sperm flagella.</text>
</comment>
<dbReference type="PANTHER" id="PTHR21442:SF0">
    <property type="entry name" value="CILIA- AND FLAGELLA-ASSOCIATED PROTEIN 206"/>
    <property type="match status" value="1"/>
</dbReference>
<keyword evidence="8" id="KW-0966">Cell projection</keyword>
<evidence type="ECO:0000313" key="10">
    <source>
        <dbReference type="EMBL" id="GFR26214.1"/>
    </source>
</evidence>
<dbReference type="GO" id="GO:0030030">
    <property type="term" value="P:cell projection organization"/>
    <property type="evidence" value="ECO:0007669"/>
    <property type="project" value="UniProtKB-KW"/>
</dbReference>
<dbReference type="OrthoDB" id="6429895at2759"/>
<evidence type="ECO:0000256" key="1">
    <source>
        <dbReference type="ARBA" id="ARBA00004430"/>
    </source>
</evidence>
<keyword evidence="7" id="KW-0206">Cytoskeleton</keyword>
<comment type="caution">
    <text evidence="10">The sequence shown here is derived from an EMBL/GenBank/DDBJ whole genome shotgun (WGS) entry which is preliminary data.</text>
</comment>
<evidence type="ECO:0000256" key="6">
    <source>
        <dbReference type="ARBA" id="ARBA00023069"/>
    </source>
</evidence>
<name>A0A8X6LZX8_TRICU</name>
<evidence type="ECO:0000256" key="9">
    <source>
        <dbReference type="ARBA" id="ARBA00045321"/>
    </source>
</evidence>
<comment type="similarity">
    <text evidence="2">Belongs to the CFAP206 family.</text>
</comment>
<protein>
    <recommendedName>
        <fullName evidence="3">Cilia- and flagella-associated protein 206</fullName>
    </recommendedName>
</protein>
<evidence type="ECO:0000256" key="4">
    <source>
        <dbReference type="ARBA" id="ARBA00022490"/>
    </source>
</evidence>
<evidence type="ECO:0000256" key="2">
    <source>
        <dbReference type="ARBA" id="ARBA00010500"/>
    </source>
</evidence>
<dbReference type="GO" id="GO:0036064">
    <property type="term" value="C:ciliary basal body"/>
    <property type="evidence" value="ECO:0007669"/>
    <property type="project" value="TreeGrafter"/>
</dbReference>
<evidence type="ECO:0000256" key="3">
    <source>
        <dbReference type="ARBA" id="ARBA00021602"/>
    </source>
</evidence>
<dbReference type="Proteomes" id="UP000887116">
    <property type="component" value="Unassembled WGS sequence"/>
</dbReference>
<sequence length="516" mass="60421">MALKNPIIFHDPEITTKIRNLASIFVSHCRSQNERISQRTSHITVKVLLLDSNWSYILKDDVPKCEKQKFLKACFNFLFEEKCLSGITVRMQCFFYGRYLTRDAYKDHQKQILLRNCFHLLQKLKKVWHNASEDLKEMHNDLIKLILIKEGMEYAGDQTAFDEMRTAVNSIFPPSALSTFVTSNQKTKMAFINEVSSIAAGVRLHAWYSHKAGKFMFDVGRIMKETLPNVCEDLHEEFDTTKKKVQYFRHELLQKVTENLGTDDKETYFQKLLLISLVNYLEFIKNLKENIDEVAVQTYKLDYTFAIQIKEINTNLKSGPFNKADTVYPLYKDLAKTWKQMQLEGHLLNFYVNLFQDLKKFSERINAIEPEDIPEIPEFEVFLEQDPNETTMAIFPEDVKNFSEITLECKEFCTYYCSIGILVPCNREIGIVMYNNSCYGFSNQDVMDSFRKQPAKYVASVIDCMIKIPQLIFTLQMEEKFDFPVIADISNKKTHSTQTDLSHFRRENYSQVYLPK</sequence>
<keyword evidence="10" id="KW-0282">Flagellum</keyword>